<dbReference type="PROSITE" id="PS00211">
    <property type="entry name" value="ABC_TRANSPORTER_1"/>
    <property type="match status" value="1"/>
</dbReference>
<dbReference type="Gene3D" id="3.40.50.300">
    <property type="entry name" value="P-loop containing nucleotide triphosphate hydrolases"/>
    <property type="match status" value="3"/>
</dbReference>
<feature type="domain" description="ABC transporter" evidence="4">
    <location>
        <begin position="5"/>
        <end position="204"/>
    </location>
</feature>
<dbReference type="InterPro" id="IPR003439">
    <property type="entry name" value="ABC_transporter-like_ATP-bd"/>
</dbReference>
<dbReference type="EMBL" id="FQZP01000014">
    <property type="protein sequence ID" value="SHI89700.1"/>
    <property type="molecule type" value="Genomic_DNA"/>
</dbReference>
<dbReference type="InterPro" id="IPR032781">
    <property type="entry name" value="ABC_tran_Xtn"/>
</dbReference>
<dbReference type="PROSITE" id="PS50893">
    <property type="entry name" value="ABC_TRANSPORTER_2"/>
    <property type="match status" value="2"/>
</dbReference>
<dbReference type="PANTHER" id="PTHR42855:SF2">
    <property type="entry name" value="DRUG RESISTANCE ABC TRANSPORTER,ATP-BINDING PROTEIN"/>
    <property type="match status" value="1"/>
</dbReference>
<reference evidence="5 6" key="1">
    <citation type="submission" date="2016-11" db="EMBL/GenBank/DDBJ databases">
        <authorList>
            <person name="Varghese N."/>
            <person name="Submissions S."/>
        </authorList>
    </citation>
    <scope>NUCLEOTIDE SEQUENCE [LARGE SCALE GENOMIC DNA]</scope>
    <source>
        <strain evidence="5 6">DSM 19027</strain>
    </source>
</reference>
<feature type="domain" description="ABC transporter" evidence="4">
    <location>
        <begin position="299"/>
        <end position="507"/>
    </location>
</feature>
<evidence type="ECO:0000256" key="2">
    <source>
        <dbReference type="ARBA" id="ARBA00022840"/>
    </source>
</evidence>
<dbReference type="NCBIfam" id="NF000355">
    <property type="entry name" value="ribo_prot_ABC_F"/>
    <property type="match status" value="1"/>
</dbReference>
<dbReference type="Pfam" id="PF00005">
    <property type="entry name" value="ABC_tran"/>
    <property type="match status" value="2"/>
</dbReference>
<sequence>MSLVLQAHQISKSYGEQQLFNSFSLKVYSGERIGITGPNGAGKSTLLKVLAGIESPDEGSVRLYTSYSFLRQQDDGVPESMASSLPVGRNQRLMGLLDWEPDRQHVHLSGGEKAKLRFLHAFDPDCGILFADEPTSNLDMESADIVKKELKAYKGTLLLVSHDRDLLDELCDTILEIMNGEVRVFSGNYTQYVRQREAEYQRQVFEYESYIRERERLKERILERKANRQAIRKAPSRMGNSEARLHRRNWTAIQKKLSQSIDQLETRLEKLEKKEKPRELPQVLIKIEPPSNPVSSKAVRARNLTIGFNVRKLITNATFEIPTGKRTALLGKNGSGKTTLANLIAERDSRLSIAPGVEFGFFKQDFSILDETRSILENVMAESEKPEHEVRGVLARLLIPAGHVHKPVALISGGEKVKVSIARLLVSKANFIILDEPTNYLDVFSLEALESVLKDYTGTLLLISHDRQFVENIAQRLLIIEDNRLKTFEGSLKEYEESIRAKEERTVSSSGLEETIRQMKLAELSAKISACSDESQKQELEAQYQALLKRR</sequence>
<proteinExistence type="predicted"/>
<gene>
    <name evidence="5" type="ORF">SAMN05444373_101415</name>
</gene>
<dbReference type="SUPFAM" id="SSF52540">
    <property type="entry name" value="P-loop containing nucleoside triphosphate hydrolases"/>
    <property type="match status" value="2"/>
</dbReference>
<keyword evidence="6" id="KW-1185">Reference proteome</keyword>
<dbReference type="AlphaFoldDB" id="A0A1M6EWA9"/>
<evidence type="ECO:0000256" key="1">
    <source>
        <dbReference type="ARBA" id="ARBA00022741"/>
    </source>
</evidence>
<evidence type="ECO:0000259" key="4">
    <source>
        <dbReference type="PROSITE" id="PS50893"/>
    </source>
</evidence>
<dbReference type="InterPro" id="IPR003593">
    <property type="entry name" value="AAA+_ATPase"/>
</dbReference>
<keyword evidence="2 5" id="KW-0067">ATP-binding</keyword>
<dbReference type="InterPro" id="IPR017871">
    <property type="entry name" value="ABC_transporter-like_CS"/>
</dbReference>
<accession>A0A1M6EWA9</accession>
<feature type="coiled-coil region" evidence="3">
    <location>
        <begin position="485"/>
        <end position="541"/>
    </location>
</feature>
<dbReference type="GO" id="GO:0005524">
    <property type="term" value="F:ATP binding"/>
    <property type="evidence" value="ECO:0007669"/>
    <property type="project" value="UniProtKB-KW"/>
</dbReference>
<organism evidence="5 6">
    <name type="scientific">Thermoclostridium caenicola</name>
    <dbReference type="NCBI Taxonomy" id="659425"/>
    <lineage>
        <taxon>Bacteria</taxon>
        <taxon>Bacillati</taxon>
        <taxon>Bacillota</taxon>
        <taxon>Clostridia</taxon>
        <taxon>Eubacteriales</taxon>
        <taxon>Oscillospiraceae</taxon>
        <taxon>Thermoclostridium</taxon>
    </lineage>
</organism>
<dbReference type="InterPro" id="IPR051309">
    <property type="entry name" value="ABCF_ATPase"/>
</dbReference>
<dbReference type="RefSeq" id="WP_149678354.1">
    <property type="nucleotide sequence ID" value="NZ_FQZP01000014.1"/>
</dbReference>
<evidence type="ECO:0000313" key="6">
    <source>
        <dbReference type="Proteomes" id="UP000324781"/>
    </source>
</evidence>
<dbReference type="OrthoDB" id="9801441at2"/>
<keyword evidence="3" id="KW-0175">Coiled coil</keyword>
<dbReference type="Proteomes" id="UP000324781">
    <property type="component" value="Unassembled WGS sequence"/>
</dbReference>
<dbReference type="InterPro" id="IPR027417">
    <property type="entry name" value="P-loop_NTPase"/>
</dbReference>
<name>A0A1M6EWA9_9FIRM</name>
<dbReference type="Pfam" id="PF12848">
    <property type="entry name" value="ABC_tran_Xtn"/>
    <property type="match status" value="1"/>
</dbReference>
<protein>
    <submittedName>
        <fullName evidence="5">Macrolide transport system ATP-binding/permease protein</fullName>
    </submittedName>
</protein>
<evidence type="ECO:0000256" key="3">
    <source>
        <dbReference type="SAM" id="Coils"/>
    </source>
</evidence>
<keyword evidence="1" id="KW-0547">Nucleotide-binding</keyword>
<evidence type="ECO:0000313" key="5">
    <source>
        <dbReference type="EMBL" id="SHI89700.1"/>
    </source>
</evidence>
<dbReference type="CDD" id="cd03221">
    <property type="entry name" value="ABCF_EF-3"/>
    <property type="match status" value="2"/>
</dbReference>
<dbReference type="PANTHER" id="PTHR42855">
    <property type="entry name" value="ABC TRANSPORTER ATP-BINDING SUBUNIT"/>
    <property type="match status" value="1"/>
</dbReference>
<dbReference type="SMART" id="SM00382">
    <property type="entry name" value="AAA"/>
    <property type="match status" value="2"/>
</dbReference>
<dbReference type="GO" id="GO:0016887">
    <property type="term" value="F:ATP hydrolysis activity"/>
    <property type="evidence" value="ECO:0007669"/>
    <property type="project" value="InterPro"/>
</dbReference>